<dbReference type="InterPro" id="IPR002014">
    <property type="entry name" value="VHS_dom"/>
</dbReference>
<dbReference type="GO" id="GO:0030479">
    <property type="term" value="C:actin cortical patch"/>
    <property type="evidence" value="ECO:0007669"/>
    <property type="project" value="TreeGrafter"/>
</dbReference>
<feature type="domain" description="VHS" evidence="5">
    <location>
        <begin position="21"/>
        <end position="139"/>
    </location>
</feature>
<dbReference type="Gene3D" id="1.25.40.90">
    <property type="match status" value="1"/>
</dbReference>
<dbReference type="STRING" id="215250.A0A316YJG2"/>
<dbReference type="FunCoup" id="A0A316YJG2">
    <property type="interactions" value="15"/>
</dbReference>
<evidence type="ECO:0000259" key="6">
    <source>
        <dbReference type="PROSITE" id="PS50909"/>
    </source>
</evidence>
<evidence type="ECO:0000313" key="7">
    <source>
        <dbReference type="EMBL" id="PWN89680.1"/>
    </source>
</evidence>
<evidence type="ECO:0000256" key="2">
    <source>
        <dbReference type="ARBA" id="ARBA00022927"/>
    </source>
</evidence>
<evidence type="ECO:0000256" key="1">
    <source>
        <dbReference type="ARBA" id="ARBA00022448"/>
    </source>
</evidence>
<dbReference type="GO" id="GO:0035091">
    <property type="term" value="F:phosphatidylinositol binding"/>
    <property type="evidence" value="ECO:0007669"/>
    <property type="project" value="InterPro"/>
</dbReference>
<dbReference type="InParanoid" id="A0A316YJG2"/>
<evidence type="ECO:0000256" key="3">
    <source>
        <dbReference type="SAM" id="Coils"/>
    </source>
</evidence>
<dbReference type="GO" id="GO:0007015">
    <property type="term" value="P:actin filament organization"/>
    <property type="evidence" value="ECO:0007669"/>
    <property type="project" value="InterPro"/>
</dbReference>
<dbReference type="Proteomes" id="UP000245768">
    <property type="component" value="Unassembled WGS sequence"/>
</dbReference>
<dbReference type="InterPro" id="IPR038425">
    <property type="entry name" value="GAT_sf"/>
</dbReference>
<dbReference type="Pfam" id="PF00790">
    <property type="entry name" value="VHS"/>
    <property type="match status" value="1"/>
</dbReference>
<feature type="region of interest" description="Disordered" evidence="4">
    <location>
        <begin position="157"/>
        <end position="208"/>
    </location>
</feature>
<evidence type="ECO:0000256" key="4">
    <source>
        <dbReference type="SAM" id="MobiDB-lite"/>
    </source>
</evidence>
<dbReference type="AlphaFoldDB" id="A0A316YJG2"/>
<keyword evidence="3" id="KW-0175">Coiled coil</keyword>
<dbReference type="PANTHER" id="PTHR47789:SF1">
    <property type="entry name" value="LAS SEVENTEEN-BINDING PROTEIN 5"/>
    <property type="match status" value="1"/>
</dbReference>
<feature type="compositionally biased region" description="Low complexity" evidence="4">
    <location>
        <begin position="401"/>
        <end position="417"/>
    </location>
</feature>
<dbReference type="PROSITE" id="PS50909">
    <property type="entry name" value="GAT"/>
    <property type="match status" value="1"/>
</dbReference>
<feature type="compositionally biased region" description="Acidic residues" evidence="4">
    <location>
        <begin position="486"/>
        <end position="502"/>
    </location>
</feature>
<protein>
    <recommendedName>
        <fullName evidence="9">VHS domain-containing protein</fullName>
    </recommendedName>
</protein>
<keyword evidence="2" id="KW-0653">Protein transport</keyword>
<dbReference type="GO" id="GO:0015031">
    <property type="term" value="P:protein transport"/>
    <property type="evidence" value="ECO:0007669"/>
    <property type="project" value="UniProtKB-KW"/>
</dbReference>
<dbReference type="Gene3D" id="1.20.58.160">
    <property type="match status" value="1"/>
</dbReference>
<feature type="coiled-coil region" evidence="3">
    <location>
        <begin position="313"/>
        <end position="345"/>
    </location>
</feature>
<proteinExistence type="predicted"/>
<keyword evidence="8" id="KW-1185">Reference proteome</keyword>
<dbReference type="InterPro" id="IPR008942">
    <property type="entry name" value="ENTH_VHS"/>
</dbReference>
<dbReference type="RefSeq" id="XP_025376878.1">
    <property type="nucleotide sequence ID" value="XM_025522230.1"/>
</dbReference>
<sequence>MNDALGNTKPFTSVSVWIDRLSSNTYAEDELDGIPELVEAINIQATGPAEASRALRKKLKYGSVHGQKRAITMLGALVENCGPRYQTTFADERLVERIKLMSQDPLVDASVRKKLMKMLSWWHIQFRNEPTMRLVAGLYAACGGGRKSEAQLKSEAAEAYRKKSEQEDRERQIRMDKKAAERMQREEDKRREKERRKGAGKAKRPTFDFEKEKPQLLSSLATSQQAATSLVNALQHVNREKETVQSNERVQLYLGRVKAERKKIVRYIQLVRDEEFLGGLISANDQIILSLELYDKLSKPATADSDDEDNEPLAAIADRKTAAERAQARAEAEEAEIELVQKRLAAAHFEEGELEALQDRQRIRIERHNSYRSERAAAPTARGAAAVQDLMDLNFDDDTAPRGASSSSLSRQQQAQSHARKVSQGGQNASLSDYSDYDSESDEEQHQPVLQQGGGSKAAAVAEEEEEWTHKPRIGPSSLYDYGSAGEDDDGADPFADPDDDAGASSATGFAKHTGPRKEFAAV</sequence>
<accession>A0A316YJG2</accession>
<dbReference type="GO" id="GO:0006897">
    <property type="term" value="P:endocytosis"/>
    <property type="evidence" value="ECO:0007669"/>
    <property type="project" value="InterPro"/>
</dbReference>
<gene>
    <name evidence="7" type="ORF">FA10DRAFT_268201</name>
</gene>
<feature type="region of interest" description="Disordered" evidence="4">
    <location>
        <begin position="395"/>
        <end position="523"/>
    </location>
</feature>
<evidence type="ECO:0008006" key="9">
    <source>
        <dbReference type="Google" id="ProtNLM"/>
    </source>
</evidence>
<dbReference type="SMART" id="SM00288">
    <property type="entry name" value="VHS"/>
    <property type="match status" value="1"/>
</dbReference>
<organism evidence="7 8">
    <name type="scientific">Acaromyces ingoldii</name>
    <dbReference type="NCBI Taxonomy" id="215250"/>
    <lineage>
        <taxon>Eukaryota</taxon>
        <taxon>Fungi</taxon>
        <taxon>Dikarya</taxon>
        <taxon>Basidiomycota</taxon>
        <taxon>Ustilaginomycotina</taxon>
        <taxon>Exobasidiomycetes</taxon>
        <taxon>Exobasidiales</taxon>
        <taxon>Cryptobasidiaceae</taxon>
        <taxon>Acaromyces</taxon>
    </lineage>
</organism>
<name>A0A316YJG2_9BASI</name>
<dbReference type="InterPro" id="IPR044103">
    <property type="entry name" value="GAT_LSB5"/>
</dbReference>
<dbReference type="GO" id="GO:0007034">
    <property type="term" value="P:vacuolar transport"/>
    <property type="evidence" value="ECO:0007669"/>
    <property type="project" value="UniProtKB-ARBA"/>
</dbReference>
<dbReference type="EMBL" id="KZ819637">
    <property type="protein sequence ID" value="PWN89680.1"/>
    <property type="molecule type" value="Genomic_DNA"/>
</dbReference>
<dbReference type="Pfam" id="PF03127">
    <property type="entry name" value="GAT"/>
    <property type="match status" value="1"/>
</dbReference>
<dbReference type="PROSITE" id="PS50179">
    <property type="entry name" value="VHS"/>
    <property type="match status" value="1"/>
</dbReference>
<dbReference type="OrthoDB" id="10068368at2759"/>
<dbReference type="SUPFAM" id="SSF89009">
    <property type="entry name" value="GAT-like domain"/>
    <property type="match status" value="1"/>
</dbReference>
<dbReference type="InterPro" id="IPR045007">
    <property type="entry name" value="LSB5"/>
</dbReference>
<reference evidence="7 8" key="1">
    <citation type="journal article" date="2018" name="Mol. Biol. Evol.">
        <title>Broad Genomic Sampling Reveals a Smut Pathogenic Ancestry of the Fungal Clade Ustilaginomycotina.</title>
        <authorList>
            <person name="Kijpornyongpan T."/>
            <person name="Mondo S.J."/>
            <person name="Barry K."/>
            <person name="Sandor L."/>
            <person name="Lee J."/>
            <person name="Lipzen A."/>
            <person name="Pangilinan J."/>
            <person name="LaButti K."/>
            <person name="Hainaut M."/>
            <person name="Henrissat B."/>
            <person name="Grigoriev I.V."/>
            <person name="Spatafora J.W."/>
            <person name="Aime M.C."/>
        </authorList>
    </citation>
    <scope>NUCLEOTIDE SEQUENCE [LARGE SCALE GENOMIC DNA]</scope>
    <source>
        <strain evidence="7 8">MCA 4198</strain>
    </source>
</reference>
<dbReference type="CDD" id="cd14232">
    <property type="entry name" value="GAT_LSB5"/>
    <property type="match status" value="1"/>
</dbReference>
<dbReference type="PANTHER" id="PTHR47789">
    <property type="entry name" value="LAS SEVENTEEN-BINDING PROTEIN 5"/>
    <property type="match status" value="1"/>
</dbReference>
<dbReference type="GO" id="GO:0051666">
    <property type="term" value="P:actin cortical patch localization"/>
    <property type="evidence" value="ECO:0007669"/>
    <property type="project" value="TreeGrafter"/>
</dbReference>
<dbReference type="CDD" id="cd16980">
    <property type="entry name" value="VHS_Lsb5"/>
    <property type="match status" value="1"/>
</dbReference>
<evidence type="ECO:0000259" key="5">
    <source>
        <dbReference type="PROSITE" id="PS50179"/>
    </source>
</evidence>
<dbReference type="GO" id="GO:0043130">
    <property type="term" value="F:ubiquitin binding"/>
    <property type="evidence" value="ECO:0007669"/>
    <property type="project" value="InterPro"/>
</dbReference>
<feature type="compositionally biased region" description="Basic and acidic residues" evidence="4">
    <location>
        <begin position="157"/>
        <end position="197"/>
    </location>
</feature>
<feature type="domain" description="GAT" evidence="6">
    <location>
        <begin position="211"/>
        <end position="299"/>
    </location>
</feature>
<dbReference type="InterPro" id="IPR004152">
    <property type="entry name" value="GAT_dom"/>
</dbReference>
<dbReference type="GeneID" id="37044146"/>
<evidence type="ECO:0000313" key="8">
    <source>
        <dbReference type="Proteomes" id="UP000245768"/>
    </source>
</evidence>
<keyword evidence="1" id="KW-0813">Transport</keyword>
<dbReference type="SUPFAM" id="SSF48464">
    <property type="entry name" value="ENTH/VHS domain"/>
    <property type="match status" value="1"/>
</dbReference>